<dbReference type="STRING" id="562729.RNAN_2404"/>
<sequence>MKTHLLNFLLCGSLMMSNSSINAKEITFATFNVSMEAQNYLPRGEPGDGEVLAKLLQTGDQPQIRNIAQIIQHVRPDVLLLNEFDYIAAPERGVKAFIRNYLNKPQGNAKAIDYPYFYYSTVNTGQPSPFDLDNDGKATGVGADAWAFGFYPGQYGMLLLSKYPIDTSKVRTFQHFKWKDMPGFMPTKKADGSPWYSTEAWQQFPLSSKSHWDIPVHIDGQTVHILASHPTPPVFDGPENRNGIRNHDELRFWVDYLTPGQNQYIYDDNGNKGGFSHGGRFVLLGDLNASAEGEGDAINSAIRTLYQHPAINNSQPPLSLGGKEHSPDNPHGAVHTAGWRMRADYVLPSKQGFTLIDSGVFWPEKADPLYPLVGSRGASSDHRLVWVKLTLSAD</sequence>
<keyword evidence="4" id="KW-1185">Reference proteome</keyword>
<reference evidence="3 4" key="1">
    <citation type="journal article" date="2012" name="J. Bacteriol.">
        <title>Genome Sequence of the Protease-Producing Bacterium Rheinheimera nanhaiensis E407-8T, Isolated from Deep-Sea Sediment of the South China Sea.</title>
        <authorList>
            <person name="Zhang X.-Y."/>
            <person name="Zhang Y.-J."/>
            <person name="Qin Q.-L."/>
            <person name="Xie B.-B."/>
            <person name="Chen X.-L."/>
            <person name="Zhou B.-C."/>
            <person name="Zhang Y.-Z."/>
        </authorList>
    </citation>
    <scope>NUCLEOTIDE SEQUENCE [LARGE SCALE GENOMIC DNA]</scope>
    <source>
        <strain evidence="3 4">E407-8</strain>
    </source>
</reference>
<feature type="signal peptide" evidence="1">
    <location>
        <begin position="1"/>
        <end position="23"/>
    </location>
</feature>
<keyword evidence="1" id="KW-0732">Signal</keyword>
<feature type="domain" description="Endonuclease/exonuclease/phosphatase" evidence="2">
    <location>
        <begin position="29"/>
        <end position="382"/>
    </location>
</feature>
<organism evidence="3 4">
    <name type="scientific">Rheinheimera nanhaiensis E407-8</name>
    <dbReference type="NCBI Taxonomy" id="562729"/>
    <lineage>
        <taxon>Bacteria</taxon>
        <taxon>Pseudomonadati</taxon>
        <taxon>Pseudomonadota</taxon>
        <taxon>Gammaproteobacteria</taxon>
        <taxon>Chromatiales</taxon>
        <taxon>Chromatiaceae</taxon>
        <taxon>Rheinheimera</taxon>
    </lineage>
</organism>
<protein>
    <recommendedName>
        <fullName evidence="2">Endonuclease/exonuclease/phosphatase domain-containing protein</fullName>
    </recommendedName>
</protein>
<dbReference type="GO" id="GO:0003824">
    <property type="term" value="F:catalytic activity"/>
    <property type="evidence" value="ECO:0007669"/>
    <property type="project" value="InterPro"/>
</dbReference>
<dbReference type="AlphaFoldDB" id="I1DZC3"/>
<dbReference type="Proteomes" id="UP000004374">
    <property type="component" value="Unassembled WGS sequence"/>
</dbReference>
<feature type="chain" id="PRO_5003638746" description="Endonuclease/exonuclease/phosphatase domain-containing protein" evidence="1">
    <location>
        <begin position="24"/>
        <end position="394"/>
    </location>
</feature>
<dbReference type="Pfam" id="PF03372">
    <property type="entry name" value="Exo_endo_phos"/>
    <property type="match status" value="1"/>
</dbReference>
<comment type="caution">
    <text evidence="3">The sequence shown here is derived from an EMBL/GenBank/DDBJ whole genome shotgun (WGS) entry which is preliminary data.</text>
</comment>
<dbReference type="Gene3D" id="3.60.10.10">
    <property type="entry name" value="Endonuclease/exonuclease/phosphatase"/>
    <property type="match status" value="1"/>
</dbReference>
<dbReference type="EMBL" id="BAFK01000013">
    <property type="protein sequence ID" value="GAB59401.1"/>
    <property type="molecule type" value="Genomic_DNA"/>
</dbReference>
<name>I1DZC3_9GAMM</name>
<dbReference type="SUPFAM" id="SSF56219">
    <property type="entry name" value="DNase I-like"/>
    <property type="match status" value="1"/>
</dbReference>
<evidence type="ECO:0000259" key="2">
    <source>
        <dbReference type="Pfam" id="PF03372"/>
    </source>
</evidence>
<evidence type="ECO:0000256" key="1">
    <source>
        <dbReference type="SAM" id="SignalP"/>
    </source>
</evidence>
<gene>
    <name evidence="3" type="ORF">RNAN_2404</name>
</gene>
<dbReference type="InterPro" id="IPR005135">
    <property type="entry name" value="Endo/exonuclease/phosphatase"/>
</dbReference>
<dbReference type="InterPro" id="IPR036691">
    <property type="entry name" value="Endo/exonu/phosph_ase_sf"/>
</dbReference>
<dbReference type="OrthoDB" id="292013at2"/>
<evidence type="ECO:0000313" key="3">
    <source>
        <dbReference type="EMBL" id="GAB59401.1"/>
    </source>
</evidence>
<proteinExistence type="predicted"/>
<accession>I1DZC3</accession>
<evidence type="ECO:0000313" key="4">
    <source>
        <dbReference type="Proteomes" id="UP000004374"/>
    </source>
</evidence>